<sequence length="266" mass="30021">MTVHQLYTIMLYSDPHPFGPSLRSWLRRKKECTGTFTVSTHTSSCFAFKNIKVETALLLLLPGGLSELDGPMSRETDRPEIVDEMSRLLGQLGVLFRSPDSPTFVNKSIARHMRFLLPNTEDRIRERTTYPSEHVLSNAAADFMHSDEEVLSYLLECLVKKTPTGLINACWSLLADCSFSSVETLLLSRVMIFRLVASYLKTYVLLSSRSIPFPNSNEAFFSYLRPVPLLDVLDILLGLQWSSGCDIEDEIESPSSGLTFLLRMVI</sequence>
<reference evidence="1 2" key="1">
    <citation type="journal article" date="2019" name="Nat. Ecol. Evol.">
        <title>Megaphylogeny resolves global patterns of mushroom evolution.</title>
        <authorList>
            <person name="Varga T."/>
            <person name="Krizsan K."/>
            <person name="Foldi C."/>
            <person name="Dima B."/>
            <person name="Sanchez-Garcia M."/>
            <person name="Sanchez-Ramirez S."/>
            <person name="Szollosi G.J."/>
            <person name="Szarkandi J.G."/>
            <person name="Papp V."/>
            <person name="Albert L."/>
            <person name="Andreopoulos W."/>
            <person name="Angelini C."/>
            <person name="Antonin V."/>
            <person name="Barry K.W."/>
            <person name="Bougher N.L."/>
            <person name="Buchanan P."/>
            <person name="Buyck B."/>
            <person name="Bense V."/>
            <person name="Catcheside P."/>
            <person name="Chovatia M."/>
            <person name="Cooper J."/>
            <person name="Damon W."/>
            <person name="Desjardin D."/>
            <person name="Finy P."/>
            <person name="Geml J."/>
            <person name="Haridas S."/>
            <person name="Hughes K."/>
            <person name="Justo A."/>
            <person name="Karasinski D."/>
            <person name="Kautmanova I."/>
            <person name="Kiss B."/>
            <person name="Kocsube S."/>
            <person name="Kotiranta H."/>
            <person name="LaButti K.M."/>
            <person name="Lechner B.E."/>
            <person name="Liimatainen K."/>
            <person name="Lipzen A."/>
            <person name="Lukacs Z."/>
            <person name="Mihaltcheva S."/>
            <person name="Morgado L.N."/>
            <person name="Niskanen T."/>
            <person name="Noordeloos M.E."/>
            <person name="Ohm R.A."/>
            <person name="Ortiz-Santana B."/>
            <person name="Ovrebo C."/>
            <person name="Racz N."/>
            <person name="Riley R."/>
            <person name="Savchenko A."/>
            <person name="Shiryaev A."/>
            <person name="Soop K."/>
            <person name="Spirin V."/>
            <person name="Szebenyi C."/>
            <person name="Tomsovsky M."/>
            <person name="Tulloss R.E."/>
            <person name="Uehling J."/>
            <person name="Grigoriev I.V."/>
            <person name="Vagvolgyi C."/>
            <person name="Papp T."/>
            <person name="Martin F.M."/>
            <person name="Miettinen O."/>
            <person name="Hibbett D.S."/>
            <person name="Nagy L.G."/>
        </authorList>
    </citation>
    <scope>NUCLEOTIDE SEQUENCE [LARGE SCALE GENOMIC DNA]</scope>
    <source>
        <strain evidence="1 2">CBS 962.96</strain>
    </source>
</reference>
<evidence type="ECO:0000313" key="2">
    <source>
        <dbReference type="Proteomes" id="UP000297245"/>
    </source>
</evidence>
<proteinExistence type="predicted"/>
<evidence type="ECO:0000313" key="1">
    <source>
        <dbReference type="EMBL" id="THU86602.1"/>
    </source>
</evidence>
<dbReference type="Proteomes" id="UP000297245">
    <property type="component" value="Unassembled WGS sequence"/>
</dbReference>
<dbReference type="AlphaFoldDB" id="A0A4S8LCK2"/>
<organism evidence="1 2">
    <name type="scientific">Dendrothele bispora (strain CBS 962.96)</name>
    <dbReference type="NCBI Taxonomy" id="1314807"/>
    <lineage>
        <taxon>Eukaryota</taxon>
        <taxon>Fungi</taxon>
        <taxon>Dikarya</taxon>
        <taxon>Basidiomycota</taxon>
        <taxon>Agaricomycotina</taxon>
        <taxon>Agaricomycetes</taxon>
        <taxon>Agaricomycetidae</taxon>
        <taxon>Agaricales</taxon>
        <taxon>Agaricales incertae sedis</taxon>
        <taxon>Dendrothele</taxon>
    </lineage>
</organism>
<protein>
    <submittedName>
        <fullName evidence="1">Uncharacterized protein</fullName>
    </submittedName>
</protein>
<name>A0A4S8LCK2_DENBC</name>
<gene>
    <name evidence="1" type="ORF">K435DRAFT_804987</name>
</gene>
<accession>A0A4S8LCK2</accession>
<dbReference type="OrthoDB" id="107110at2759"/>
<keyword evidence="2" id="KW-1185">Reference proteome</keyword>
<dbReference type="EMBL" id="ML179490">
    <property type="protein sequence ID" value="THU86602.1"/>
    <property type="molecule type" value="Genomic_DNA"/>
</dbReference>